<organism evidence="2 3">
    <name type="scientific">Gnathostoma spinigerum</name>
    <dbReference type="NCBI Taxonomy" id="75299"/>
    <lineage>
        <taxon>Eukaryota</taxon>
        <taxon>Metazoa</taxon>
        <taxon>Ecdysozoa</taxon>
        <taxon>Nematoda</taxon>
        <taxon>Chromadorea</taxon>
        <taxon>Rhabditida</taxon>
        <taxon>Spirurina</taxon>
        <taxon>Gnathostomatomorpha</taxon>
        <taxon>Gnathostomatoidea</taxon>
        <taxon>Gnathostomatidae</taxon>
        <taxon>Gnathostoma</taxon>
    </lineage>
</organism>
<gene>
    <name evidence="2" type="ORF">AB6A40_000849</name>
</gene>
<sequence length="190" mass="21285">MSDLVSYLPLLLIMALFFVCYYKHIAQQAKASLLPTNTSFQRFSAEVGNQPGNDSDLPHCRRYFPHFALMSPLRLQSSHRENPNRTAVVERNQTLDATLPEYNEAIKLPDISPPPPLYCLMDSVPDTMLPSYDSAINLTNTRGTSSRQTVDEQHRTLNEMTFSGAQPTTRTGRTHAPTVIDIDALNTSCL</sequence>
<keyword evidence="1" id="KW-0812">Transmembrane</keyword>
<keyword evidence="3" id="KW-1185">Reference proteome</keyword>
<evidence type="ECO:0000313" key="2">
    <source>
        <dbReference type="EMBL" id="MFH4974140.1"/>
    </source>
</evidence>
<protein>
    <submittedName>
        <fullName evidence="2">Uncharacterized protein</fullName>
    </submittedName>
</protein>
<keyword evidence="1" id="KW-0472">Membrane</keyword>
<keyword evidence="1" id="KW-1133">Transmembrane helix</keyword>
<evidence type="ECO:0000313" key="3">
    <source>
        <dbReference type="Proteomes" id="UP001608902"/>
    </source>
</evidence>
<comment type="caution">
    <text evidence="2">The sequence shown here is derived from an EMBL/GenBank/DDBJ whole genome shotgun (WGS) entry which is preliminary data.</text>
</comment>
<dbReference type="EMBL" id="JBGFUD010000271">
    <property type="protein sequence ID" value="MFH4974140.1"/>
    <property type="molecule type" value="Genomic_DNA"/>
</dbReference>
<proteinExistence type="predicted"/>
<accession>A0ABD6E3W3</accession>
<evidence type="ECO:0000256" key="1">
    <source>
        <dbReference type="SAM" id="Phobius"/>
    </source>
</evidence>
<feature type="transmembrane region" description="Helical" evidence="1">
    <location>
        <begin position="6"/>
        <end position="22"/>
    </location>
</feature>
<name>A0ABD6E3W3_9BILA</name>
<reference evidence="2 3" key="1">
    <citation type="submission" date="2024-08" db="EMBL/GenBank/DDBJ databases">
        <title>Gnathostoma spinigerum genome.</title>
        <authorList>
            <person name="Gonzalez-Bertolin B."/>
            <person name="Monzon S."/>
            <person name="Zaballos A."/>
            <person name="Jimenez P."/>
            <person name="Dekumyoy P."/>
            <person name="Varona S."/>
            <person name="Cuesta I."/>
            <person name="Sumanam S."/>
            <person name="Adisakwattana P."/>
            <person name="Gasser R.B."/>
            <person name="Hernandez-Gonzalez A."/>
            <person name="Young N.D."/>
            <person name="Perteguer M.J."/>
        </authorList>
    </citation>
    <scope>NUCLEOTIDE SEQUENCE [LARGE SCALE GENOMIC DNA]</scope>
    <source>
        <strain evidence="2">AL3</strain>
        <tissue evidence="2">Liver</tissue>
    </source>
</reference>
<dbReference type="Proteomes" id="UP001608902">
    <property type="component" value="Unassembled WGS sequence"/>
</dbReference>
<dbReference type="AlphaFoldDB" id="A0ABD6E3W3"/>